<protein>
    <submittedName>
        <fullName evidence="6">Cell wall hydrolase</fullName>
    </submittedName>
</protein>
<dbReference type="Pfam" id="PF07486">
    <property type="entry name" value="Hydrolase_2"/>
    <property type="match status" value="1"/>
</dbReference>
<dbReference type="InterPro" id="IPR011105">
    <property type="entry name" value="Cell_wall_hydrolase_SleB"/>
</dbReference>
<proteinExistence type="predicted"/>
<dbReference type="InterPro" id="IPR042047">
    <property type="entry name" value="SleB_dom1"/>
</dbReference>
<evidence type="ECO:0000256" key="3">
    <source>
        <dbReference type="SAM" id="SignalP"/>
    </source>
</evidence>
<dbReference type="Gene3D" id="6.10.250.3150">
    <property type="match status" value="1"/>
</dbReference>
<organism evidence="6 7">
    <name type="scientific">Suipraeoptans intestinalis</name>
    <dbReference type="NCBI Taxonomy" id="2606628"/>
    <lineage>
        <taxon>Bacteria</taxon>
        <taxon>Bacillati</taxon>
        <taxon>Bacillota</taxon>
        <taxon>Clostridia</taxon>
        <taxon>Lachnospirales</taxon>
        <taxon>Lachnospiraceae</taxon>
        <taxon>Suipraeoptans</taxon>
    </lineage>
</organism>
<feature type="coiled-coil region" evidence="2">
    <location>
        <begin position="145"/>
        <end position="224"/>
    </location>
</feature>
<evidence type="ECO:0000313" key="7">
    <source>
        <dbReference type="Proteomes" id="UP000434409"/>
    </source>
</evidence>
<evidence type="ECO:0000313" key="6">
    <source>
        <dbReference type="EMBL" id="MSR94362.1"/>
    </source>
</evidence>
<dbReference type="Pfam" id="PF24568">
    <property type="entry name" value="CC_PcsB"/>
    <property type="match status" value="1"/>
</dbReference>
<dbReference type="InterPro" id="IPR057309">
    <property type="entry name" value="PcsB_CC"/>
</dbReference>
<feature type="chain" id="PRO_5027014636" evidence="3">
    <location>
        <begin position="33"/>
        <end position="358"/>
    </location>
</feature>
<evidence type="ECO:0000259" key="5">
    <source>
        <dbReference type="Pfam" id="PF24568"/>
    </source>
</evidence>
<evidence type="ECO:0000256" key="2">
    <source>
        <dbReference type="SAM" id="Coils"/>
    </source>
</evidence>
<gene>
    <name evidence="6" type="ORF">FYJ34_08870</name>
</gene>
<dbReference type="Proteomes" id="UP000434409">
    <property type="component" value="Unassembled WGS sequence"/>
</dbReference>
<feature type="domain" description="Cell wall hydrolase SleB" evidence="4">
    <location>
        <begin position="264"/>
        <end position="345"/>
    </location>
</feature>
<dbReference type="Gene3D" id="1.10.10.2520">
    <property type="entry name" value="Cell wall hydrolase SleB, domain 1"/>
    <property type="match status" value="1"/>
</dbReference>
<name>A0A6N7V598_9FIRM</name>
<keyword evidence="7" id="KW-1185">Reference proteome</keyword>
<dbReference type="RefSeq" id="WP_154477977.1">
    <property type="nucleotide sequence ID" value="NZ_VULY01000018.1"/>
</dbReference>
<keyword evidence="1 3" id="KW-0732">Signal</keyword>
<feature type="domain" description="Peptidoglycan hydrolase PcsB coiled-coil" evidence="5">
    <location>
        <begin position="97"/>
        <end position="158"/>
    </location>
</feature>
<feature type="signal peptide" evidence="3">
    <location>
        <begin position="1"/>
        <end position="32"/>
    </location>
</feature>
<accession>A0A6N7V598</accession>
<dbReference type="GO" id="GO:0016787">
    <property type="term" value="F:hydrolase activity"/>
    <property type="evidence" value="ECO:0007669"/>
    <property type="project" value="UniProtKB-KW"/>
</dbReference>
<dbReference type="EMBL" id="VULY01000018">
    <property type="protein sequence ID" value="MSR94362.1"/>
    <property type="molecule type" value="Genomic_DNA"/>
</dbReference>
<reference evidence="6 7" key="1">
    <citation type="submission" date="2019-08" db="EMBL/GenBank/DDBJ databases">
        <title>In-depth cultivation of the pig gut microbiome towards novel bacterial diversity and tailored functional studies.</title>
        <authorList>
            <person name="Wylensek D."/>
            <person name="Hitch T.C.A."/>
            <person name="Clavel T."/>
        </authorList>
    </citation>
    <scope>NUCLEOTIDE SEQUENCE [LARGE SCALE GENOMIC DNA]</scope>
    <source>
        <strain evidence="6 7">68-1-5</strain>
    </source>
</reference>
<evidence type="ECO:0000256" key="1">
    <source>
        <dbReference type="ARBA" id="ARBA00022729"/>
    </source>
</evidence>
<evidence type="ECO:0000259" key="4">
    <source>
        <dbReference type="Pfam" id="PF07486"/>
    </source>
</evidence>
<dbReference type="AlphaFoldDB" id="A0A6N7V598"/>
<comment type="caution">
    <text evidence="6">The sequence shown here is derived from an EMBL/GenBank/DDBJ whole genome shotgun (WGS) entry which is preliminary data.</text>
</comment>
<keyword evidence="6" id="KW-0378">Hydrolase</keyword>
<sequence length="358" mass="38731">MIKSKKTRVLPLALSLAVACLSVVSGTPVVQAEPSSSQLESQTSDLQNQLDDLNGQLSSLATQLDSTSSSVEELAAQVEKSKLDLAAARLNESLQYDAMKDRIKFIYEGGNVSLLQILFSSENMSDFLNKAEYVSSISEYDRDMLKELKAVRDTVQKKQEELEKRQKDLTVLQEDLKAKREALTSQISSTSTELSDYQAQLERAKAAEAALQAAKDREKVAQIQVPASSQPAADVVSTVEPMPYPDTSDLVLFAAILEAEAGGSADGLLAVATVIMNRVSSPRFPNTLSEVIYQSGQFAPTWDGNLQRILAKGPSALAYSTAQAALAGQRHSAVANCYFFHAAWTGKEGVNVGGNVFW</sequence>
<keyword evidence="2" id="KW-0175">Coiled coil</keyword>
<dbReference type="PROSITE" id="PS51257">
    <property type="entry name" value="PROKAR_LIPOPROTEIN"/>
    <property type="match status" value="1"/>
</dbReference>
<feature type="coiled-coil region" evidence="2">
    <location>
        <begin position="36"/>
        <end position="91"/>
    </location>
</feature>